<comment type="caution">
    <text evidence="1">The sequence shown here is derived from an EMBL/GenBank/DDBJ whole genome shotgun (WGS) entry which is preliminary data.</text>
</comment>
<keyword evidence="2" id="KW-1185">Reference proteome</keyword>
<dbReference type="Proteomes" id="UP000299102">
    <property type="component" value="Unassembled WGS sequence"/>
</dbReference>
<accession>A0A4C1XXW1</accession>
<protein>
    <submittedName>
        <fullName evidence="1">Uncharacterized protein</fullName>
    </submittedName>
</protein>
<dbReference type="AlphaFoldDB" id="A0A4C1XXW1"/>
<evidence type="ECO:0000313" key="2">
    <source>
        <dbReference type="Proteomes" id="UP000299102"/>
    </source>
</evidence>
<proteinExistence type="predicted"/>
<gene>
    <name evidence="1" type="ORF">EVAR_56700_1</name>
</gene>
<name>A0A4C1XXW1_EUMVA</name>
<reference evidence="1 2" key="1">
    <citation type="journal article" date="2019" name="Commun. Biol.">
        <title>The bagworm genome reveals a unique fibroin gene that provides high tensile strength.</title>
        <authorList>
            <person name="Kono N."/>
            <person name="Nakamura H."/>
            <person name="Ohtoshi R."/>
            <person name="Tomita M."/>
            <person name="Numata K."/>
            <person name="Arakawa K."/>
        </authorList>
    </citation>
    <scope>NUCLEOTIDE SEQUENCE [LARGE SCALE GENOMIC DNA]</scope>
</reference>
<evidence type="ECO:0000313" key="1">
    <source>
        <dbReference type="EMBL" id="GBP68438.1"/>
    </source>
</evidence>
<sequence>MANSKQIYWQNREANYELLMEWGNKETPKDHPTRNGTTNVRPPRPAVTVARLYSAFTTVVTRDGTRYHRVKVRVDETRGPRYDLPRPISVSLAQLRPPRGRRLAAAPARKSYSTTIRSWFFTHLEEVPLELRRPGAGNAESVAREGARRPRAPAGGKLYKATYRDTDTQKGHVYSVYLKGGTTDAAARTISYAHTHLTAIKHRGRRFRRPRGYPTPRQTTYLDFLENANGTKVEQVGQQ</sequence>
<organism evidence="1 2">
    <name type="scientific">Eumeta variegata</name>
    <name type="common">Bagworm moth</name>
    <name type="synonym">Eumeta japonica</name>
    <dbReference type="NCBI Taxonomy" id="151549"/>
    <lineage>
        <taxon>Eukaryota</taxon>
        <taxon>Metazoa</taxon>
        <taxon>Ecdysozoa</taxon>
        <taxon>Arthropoda</taxon>
        <taxon>Hexapoda</taxon>
        <taxon>Insecta</taxon>
        <taxon>Pterygota</taxon>
        <taxon>Neoptera</taxon>
        <taxon>Endopterygota</taxon>
        <taxon>Lepidoptera</taxon>
        <taxon>Glossata</taxon>
        <taxon>Ditrysia</taxon>
        <taxon>Tineoidea</taxon>
        <taxon>Psychidae</taxon>
        <taxon>Oiketicinae</taxon>
        <taxon>Eumeta</taxon>
    </lineage>
</organism>
<dbReference type="EMBL" id="BGZK01001011">
    <property type="protein sequence ID" value="GBP68438.1"/>
    <property type="molecule type" value="Genomic_DNA"/>
</dbReference>